<protein>
    <submittedName>
        <fullName evidence="3">Translationally-controlled tumor protein homolog isoform X1</fullName>
    </submittedName>
</protein>
<dbReference type="GO" id="GO:0005509">
    <property type="term" value="F:calcium ion binding"/>
    <property type="evidence" value="ECO:0007669"/>
    <property type="project" value="TreeGrafter"/>
</dbReference>
<dbReference type="Gene3D" id="2.170.150.10">
    <property type="entry name" value="Metal Binding Protein, Guanine Nucleotide Exchange Factor, Chain A"/>
    <property type="match status" value="1"/>
</dbReference>
<dbReference type="Proteomes" id="UP000515154">
    <property type="component" value="Linkage group LG1"/>
</dbReference>
<dbReference type="Pfam" id="PF00838">
    <property type="entry name" value="TCTP"/>
    <property type="match status" value="1"/>
</dbReference>
<reference evidence="3" key="1">
    <citation type="submission" date="2025-08" db="UniProtKB">
        <authorList>
            <consortium name="RefSeq"/>
        </authorList>
    </citation>
    <scope>IDENTIFICATION</scope>
</reference>
<dbReference type="InterPro" id="IPR034737">
    <property type="entry name" value="TCTP"/>
</dbReference>
<dbReference type="PANTHER" id="PTHR11991">
    <property type="entry name" value="TRANSLATIONALLY CONTROLLED TUMOR PROTEIN-RELATED"/>
    <property type="match status" value="1"/>
</dbReference>
<dbReference type="AlphaFoldDB" id="A0A6P7S980"/>
<keyword evidence="2" id="KW-1185">Reference proteome</keyword>
<dbReference type="GO" id="GO:0005737">
    <property type="term" value="C:cytoplasm"/>
    <property type="evidence" value="ECO:0007669"/>
    <property type="project" value="TreeGrafter"/>
</dbReference>
<dbReference type="SUPFAM" id="SSF51316">
    <property type="entry name" value="Mss4-like"/>
    <property type="match status" value="1"/>
</dbReference>
<dbReference type="PANTHER" id="PTHR11991:SF0">
    <property type="entry name" value="TRANSLATIONALLY-CONTROLLED TUMOR PROTEIN"/>
    <property type="match status" value="1"/>
</dbReference>
<dbReference type="InterPro" id="IPR011323">
    <property type="entry name" value="Mss4/transl-control_tumour"/>
</dbReference>
<comment type="similarity">
    <text evidence="1">Belongs to the TCTP family.</text>
</comment>
<proteinExistence type="inferred from homology"/>
<dbReference type="RefSeq" id="XP_029634874.1">
    <property type="nucleotide sequence ID" value="XM_029779014.2"/>
</dbReference>
<organism evidence="2 3">
    <name type="scientific">Octopus sinensis</name>
    <name type="common">East Asian common octopus</name>
    <dbReference type="NCBI Taxonomy" id="2607531"/>
    <lineage>
        <taxon>Eukaryota</taxon>
        <taxon>Metazoa</taxon>
        <taxon>Spiralia</taxon>
        <taxon>Lophotrochozoa</taxon>
        <taxon>Mollusca</taxon>
        <taxon>Cephalopoda</taxon>
        <taxon>Coleoidea</taxon>
        <taxon>Octopodiformes</taxon>
        <taxon>Octopoda</taxon>
        <taxon>Incirrata</taxon>
        <taxon>Octopodidae</taxon>
        <taxon>Octopus</taxon>
    </lineage>
</organism>
<evidence type="ECO:0000313" key="2">
    <source>
        <dbReference type="Proteomes" id="UP000515154"/>
    </source>
</evidence>
<dbReference type="PRINTS" id="PR01653">
    <property type="entry name" value="TCTPROTEIN"/>
</dbReference>
<dbReference type="PROSITE" id="PS51797">
    <property type="entry name" value="TCTP_3"/>
    <property type="match status" value="1"/>
</dbReference>
<dbReference type="PROSITE" id="PS01002">
    <property type="entry name" value="TCTP_1"/>
    <property type="match status" value="1"/>
</dbReference>
<sequence>MLIYNDLLTGDELFSDAFPIKDVLDVALEVEGKYVTGQSQSYDIGANPSAEEAAESYDDTSAGGLDIVLSHRLKEIYIDKAYLKDYLKDYSKKILELLKAKDTEKADHFKSNAPAVVKRILGRFKELRFFVGGESDEIGAIMMLDHRDDETPFFIVFKDGLEAMKC</sequence>
<dbReference type="InterPro" id="IPR011057">
    <property type="entry name" value="Mss4-like_sf"/>
</dbReference>
<gene>
    <name evidence="3" type="primary">LOC115210412</name>
</gene>
<dbReference type="KEGG" id="osn:115210412"/>
<dbReference type="InterPro" id="IPR018105">
    <property type="entry name" value="Translational_control_tumour_p"/>
</dbReference>
<evidence type="ECO:0000256" key="1">
    <source>
        <dbReference type="PROSITE-ProRule" id="PRU01133"/>
    </source>
</evidence>
<dbReference type="InterPro" id="IPR018103">
    <property type="entry name" value="Translation_control_tumour_CS"/>
</dbReference>
<evidence type="ECO:0000313" key="3">
    <source>
        <dbReference type="RefSeq" id="XP_029634874.1"/>
    </source>
</evidence>
<accession>A0A6P7S980</accession>
<name>A0A6P7S980_9MOLL</name>